<dbReference type="AlphaFoldDB" id="A0A4P6L1J3"/>
<evidence type="ECO:0000313" key="3">
    <source>
        <dbReference type="Proteomes" id="UP000290637"/>
    </source>
</evidence>
<proteinExistence type="predicted"/>
<organism evidence="2 3">
    <name type="scientific">Pseudoduganella lutea</name>
    <dbReference type="NCBI Taxonomy" id="321985"/>
    <lineage>
        <taxon>Bacteria</taxon>
        <taxon>Pseudomonadati</taxon>
        <taxon>Pseudomonadota</taxon>
        <taxon>Betaproteobacteria</taxon>
        <taxon>Burkholderiales</taxon>
        <taxon>Oxalobacteraceae</taxon>
        <taxon>Telluria group</taxon>
        <taxon>Pseudoduganella</taxon>
    </lineage>
</organism>
<reference evidence="2 3" key="1">
    <citation type="submission" date="2019-02" db="EMBL/GenBank/DDBJ databases">
        <title>Draft Genome Sequences of Six Type Strains of the Genus Massilia.</title>
        <authorList>
            <person name="Miess H."/>
            <person name="Frediansyhah A."/>
            <person name="Gross H."/>
        </authorList>
    </citation>
    <scope>NUCLEOTIDE SEQUENCE [LARGE SCALE GENOMIC DNA]</scope>
    <source>
        <strain evidence="2 3">DSM 17473</strain>
    </source>
</reference>
<evidence type="ECO:0000313" key="2">
    <source>
        <dbReference type="EMBL" id="QBE65065.1"/>
    </source>
</evidence>
<feature type="domain" description="CdiA C-terminal tRNase" evidence="1">
    <location>
        <begin position="11"/>
        <end position="65"/>
    </location>
</feature>
<dbReference type="InterPro" id="IPR041620">
    <property type="entry name" value="CdiA_C_tRNase"/>
</dbReference>
<gene>
    <name evidence="2" type="ORF">EWM63_20430</name>
</gene>
<evidence type="ECO:0000259" key="1">
    <source>
        <dbReference type="Pfam" id="PF18664"/>
    </source>
</evidence>
<keyword evidence="3" id="KW-1185">Reference proteome</keyword>
<dbReference type="EMBL" id="CP035913">
    <property type="protein sequence ID" value="QBE65065.1"/>
    <property type="molecule type" value="Genomic_DNA"/>
</dbReference>
<dbReference type="KEGG" id="plue:EWM63_20430"/>
<dbReference type="Pfam" id="PF18664">
    <property type="entry name" value="CdiA_C_tRNase"/>
    <property type="match status" value="1"/>
</dbReference>
<dbReference type="OrthoDB" id="8708111at2"/>
<dbReference type="RefSeq" id="WP_130188179.1">
    <property type="nucleotide sequence ID" value="NZ_CP035913.1"/>
</dbReference>
<dbReference type="Proteomes" id="UP000290637">
    <property type="component" value="Chromosome"/>
</dbReference>
<protein>
    <recommendedName>
        <fullName evidence="1">CdiA C-terminal tRNase domain-containing protein</fullName>
    </recommendedName>
</protein>
<sequence length="82" mass="9025">MIDLDRNTFAPDEAGAAAEMEHYLGGMLKRTPAGTSADYVVESGNFAGIRIDFKLTPDTFAQAEKSILILIRHFLSSRNHRG</sequence>
<name>A0A4P6L1J3_9BURK</name>
<accession>A0A4P6L1J3</accession>